<evidence type="ECO:0000313" key="3">
    <source>
        <dbReference type="Proteomes" id="UP000261905"/>
    </source>
</evidence>
<keyword evidence="1" id="KW-1133">Transmembrane helix</keyword>
<dbReference type="Proteomes" id="UP000261905">
    <property type="component" value="Unassembled WGS sequence"/>
</dbReference>
<sequence>MQKIKDLGWARLSPDGMSAFLIVAFIYSSFMNLIPFFSDRSHEVQIVWISVIINIFFGLWVIQGAFVLFFLSLNRAFHYQRLQAVVTNFVFIKLTLDGYLLYLVDVKEKRSVLLLLGLASLVLGIVYLLWSLRRAQINIAKGEARREGRGILYAGNFKMWIIIPVLFIITLFITAIICTFTGVGNIWLLLLIAPLQWILGYVYPEYYFFAYCKWMNPSFIYERPKVKKKG</sequence>
<name>A0A371P7P2_9BACL</name>
<evidence type="ECO:0000313" key="2">
    <source>
        <dbReference type="EMBL" id="REK71961.1"/>
    </source>
</evidence>
<dbReference type="AlphaFoldDB" id="A0A371P7P2"/>
<organism evidence="2 3">
    <name type="scientific">Paenibacillus paeoniae</name>
    <dbReference type="NCBI Taxonomy" id="2292705"/>
    <lineage>
        <taxon>Bacteria</taxon>
        <taxon>Bacillati</taxon>
        <taxon>Bacillota</taxon>
        <taxon>Bacilli</taxon>
        <taxon>Bacillales</taxon>
        <taxon>Paenibacillaceae</taxon>
        <taxon>Paenibacillus</taxon>
    </lineage>
</organism>
<gene>
    <name evidence="2" type="ORF">DX130_19890</name>
</gene>
<feature type="transmembrane region" description="Helical" evidence="1">
    <location>
        <begin position="151"/>
        <end position="177"/>
    </location>
</feature>
<reference evidence="2 3" key="1">
    <citation type="submission" date="2018-08" db="EMBL/GenBank/DDBJ databases">
        <title>Paenibacillus sp. M4BSY-1, whole genome shotgun sequence.</title>
        <authorList>
            <person name="Tuo L."/>
        </authorList>
    </citation>
    <scope>NUCLEOTIDE SEQUENCE [LARGE SCALE GENOMIC DNA]</scope>
    <source>
        <strain evidence="2 3">M4BSY-1</strain>
    </source>
</reference>
<evidence type="ECO:0008006" key="4">
    <source>
        <dbReference type="Google" id="ProtNLM"/>
    </source>
</evidence>
<protein>
    <recommendedName>
        <fullName evidence="4">DUF975 family protein</fullName>
    </recommendedName>
</protein>
<accession>A0A371P7P2</accession>
<feature type="transmembrane region" description="Helical" evidence="1">
    <location>
        <begin position="183"/>
        <end position="203"/>
    </location>
</feature>
<feature type="transmembrane region" description="Helical" evidence="1">
    <location>
        <begin position="85"/>
        <end position="104"/>
    </location>
</feature>
<dbReference type="RefSeq" id="WP_116048327.1">
    <property type="nucleotide sequence ID" value="NZ_QUBQ01000004.1"/>
</dbReference>
<feature type="transmembrane region" description="Helical" evidence="1">
    <location>
        <begin position="12"/>
        <end position="34"/>
    </location>
</feature>
<evidence type="ECO:0000256" key="1">
    <source>
        <dbReference type="SAM" id="Phobius"/>
    </source>
</evidence>
<keyword evidence="3" id="KW-1185">Reference proteome</keyword>
<keyword evidence="1" id="KW-0472">Membrane</keyword>
<dbReference type="OrthoDB" id="2678099at2"/>
<feature type="transmembrane region" description="Helical" evidence="1">
    <location>
        <begin position="46"/>
        <end position="73"/>
    </location>
</feature>
<keyword evidence="1" id="KW-0812">Transmembrane</keyword>
<dbReference type="EMBL" id="QUBQ01000004">
    <property type="protein sequence ID" value="REK71961.1"/>
    <property type="molecule type" value="Genomic_DNA"/>
</dbReference>
<proteinExistence type="predicted"/>
<feature type="transmembrane region" description="Helical" evidence="1">
    <location>
        <begin position="110"/>
        <end position="130"/>
    </location>
</feature>
<comment type="caution">
    <text evidence="2">The sequence shown here is derived from an EMBL/GenBank/DDBJ whole genome shotgun (WGS) entry which is preliminary data.</text>
</comment>